<evidence type="ECO:0000313" key="2">
    <source>
        <dbReference type="Proteomes" id="UP000799539"/>
    </source>
</evidence>
<sequence length="51" mass="5455">MPSLSAAFVPFQSSVFEQPLMASHPCSLLRNGTTSVCAGTNVAYNIQQEHS</sequence>
<dbReference type="EMBL" id="ML992666">
    <property type="protein sequence ID" value="KAF2215129.1"/>
    <property type="molecule type" value="Genomic_DNA"/>
</dbReference>
<proteinExistence type="predicted"/>
<name>A0A6A6FP06_9PEZI</name>
<dbReference type="AlphaFoldDB" id="A0A6A6FP06"/>
<evidence type="ECO:0000313" key="1">
    <source>
        <dbReference type="EMBL" id="KAF2215129.1"/>
    </source>
</evidence>
<reference evidence="1" key="1">
    <citation type="journal article" date="2020" name="Stud. Mycol.">
        <title>101 Dothideomycetes genomes: a test case for predicting lifestyles and emergence of pathogens.</title>
        <authorList>
            <person name="Haridas S."/>
            <person name="Albert R."/>
            <person name="Binder M."/>
            <person name="Bloem J."/>
            <person name="Labutti K."/>
            <person name="Salamov A."/>
            <person name="Andreopoulos B."/>
            <person name="Baker S."/>
            <person name="Barry K."/>
            <person name="Bills G."/>
            <person name="Bluhm B."/>
            <person name="Cannon C."/>
            <person name="Castanera R."/>
            <person name="Culley D."/>
            <person name="Daum C."/>
            <person name="Ezra D."/>
            <person name="Gonzalez J."/>
            <person name="Henrissat B."/>
            <person name="Kuo A."/>
            <person name="Liang C."/>
            <person name="Lipzen A."/>
            <person name="Lutzoni F."/>
            <person name="Magnuson J."/>
            <person name="Mondo S."/>
            <person name="Nolan M."/>
            <person name="Ohm R."/>
            <person name="Pangilinan J."/>
            <person name="Park H.-J."/>
            <person name="Ramirez L."/>
            <person name="Alfaro M."/>
            <person name="Sun H."/>
            <person name="Tritt A."/>
            <person name="Yoshinaga Y."/>
            <person name="Zwiers L.-H."/>
            <person name="Turgeon B."/>
            <person name="Goodwin S."/>
            <person name="Spatafora J."/>
            <person name="Crous P."/>
            <person name="Grigoriev I."/>
        </authorList>
    </citation>
    <scope>NUCLEOTIDE SEQUENCE</scope>
    <source>
        <strain evidence="1">SCOH1-5</strain>
    </source>
</reference>
<dbReference type="Proteomes" id="UP000799539">
    <property type="component" value="Unassembled WGS sequence"/>
</dbReference>
<gene>
    <name evidence="1" type="ORF">CERZMDRAFT_90074</name>
</gene>
<protein>
    <submittedName>
        <fullName evidence="1">Uncharacterized protein</fullName>
    </submittedName>
</protein>
<feature type="non-terminal residue" evidence="1">
    <location>
        <position position="51"/>
    </location>
</feature>
<accession>A0A6A6FP06</accession>
<keyword evidence="2" id="KW-1185">Reference proteome</keyword>
<organism evidence="1 2">
    <name type="scientific">Cercospora zeae-maydis SCOH1-5</name>
    <dbReference type="NCBI Taxonomy" id="717836"/>
    <lineage>
        <taxon>Eukaryota</taxon>
        <taxon>Fungi</taxon>
        <taxon>Dikarya</taxon>
        <taxon>Ascomycota</taxon>
        <taxon>Pezizomycotina</taxon>
        <taxon>Dothideomycetes</taxon>
        <taxon>Dothideomycetidae</taxon>
        <taxon>Mycosphaerellales</taxon>
        <taxon>Mycosphaerellaceae</taxon>
        <taxon>Cercospora</taxon>
    </lineage>
</organism>